<proteinExistence type="predicted"/>
<sequence>MEVSENPVNLSSRLIAIGAMVSAVVAQSFYLWAATLTFWLGPGQSPTFDGGLLVAHITSAVLIVVAIVVLIVARALALAVTICVWALLLLINTGLWTVAGIPGMVTTVVLGWAWLARSRGLPQPK</sequence>
<comment type="caution">
    <text evidence="2">The sequence shown here is derived from an EMBL/GenBank/DDBJ whole genome shotgun (WGS) entry which is preliminary data.</text>
</comment>
<accession>A0A916WHI7</accession>
<name>A0A916WHI7_9MICO</name>
<feature type="transmembrane region" description="Helical" evidence="1">
    <location>
        <begin position="94"/>
        <end position="115"/>
    </location>
</feature>
<organism evidence="2 3">
    <name type="scientific">Conyzicola nivalis</name>
    <dbReference type="NCBI Taxonomy" id="1477021"/>
    <lineage>
        <taxon>Bacteria</taxon>
        <taxon>Bacillati</taxon>
        <taxon>Actinomycetota</taxon>
        <taxon>Actinomycetes</taxon>
        <taxon>Micrococcales</taxon>
        <taxon>Microbacteriaceae</taxon>
        <taxon>Conyzicola</taxon>
    </lineage>
</organism>
<gene>
    <name evidence="2" type="ORF">GCM10010979_10190</name>
</gene>
<dbReference type="Proteomes" id="UP000606922">
    <property type="component" value="Unassembled WGS sequence"/>
</dbReference>
<keyword evidence="1" id="KW-0472">Membrane</keyword>
<evidence type="ECO:0000313" key="2">
    <source>
        <dbReference type="EMBL" id="GGA97679.1"/>
    </source>
</evidence>
<protein>
    <submittedName>
        <fullName evidence="2">Uncharacterized protein</fullName>
    </submittedName>
</protein>
<feature type="transmembrane region" description="Helical" evidence="1">
    <location>
        <begin position="61"/>
        <end position="88"/>
    </location>
</feature>
<dbReference type="EMBL" id="BMGB01000001">
    <property type="protein sequence ID" value="GGA97679.1"/>
    <property type="molecule type" value="Genomic_DNA"/>
</dbReference>
<feature type="transmembrane region" description="Helical" evidence="1">
    <location>
        <begin position="14"/>
        <end position="40"/>
    </location>
</feature>
<keyword evidence="1" id="KW-1133">Transmembrane helix</keyword>
<evidence type="ECO:0000256" key="1">
    <source>
        <dbReference type="SAM" id="Phobius"/>
    </source>
</evidence>
<dbReference type="AlphaFoldDB" id="A0A916WHI7"/>
<keyword evidence="3" id="KW-1185">Reference proteome</keyword>
<evidence type="ECO:0000313" key="3">
    <source>
        <dbReference type="Proteomes" id="UP000606922"/>
    </source>
</evidence>
<keyword evidence="1" id="KW-0812">Transmembrane</keyword>
<reference evidence="2" key="2">
    <citation type="submission" date="2020-09" db="EMBL/GenBank/DDBJ databases">
        <authorList>
            <person name="Sun Q."/>
            <person name="Zhou Y."/>
        </authorList>
    </citation>
    <scope>NUCLEOTIDE SEQUENCE</scope>
    <source>
        <strain evidence="2">CGMCC 1.12813</strain>
    </source>
</reference>
<reference evidence="2" key="1">
    <citation type="journal article" date="2014" name="Int. J. Syst. Evol. Microbiol.">
        <title>Complete genome sequence of Corynebacterium casei LMG S-19264T (=DSM 44701T), isolated from a smear-ripened cheese.</title>
        <authorList>
            <consortium name="US DOE Joint Genome Institute (JGI-PGF)"/>
            <person name="Walter F."/>
            <person name="Albersmeier A."/>
            <person name="Kalinowski J."/>
            <person name="Ruckert C."/>
        </authorList>
    </citation>
    <scope>NUCLEOTIDE SEQUENCE</scope>
    <source>
        <strain evidence="2">CGMCC 1.12813</strain>
    </source>
</reference>